<dbReference type="InterPro" id="IPR020556">
    <property type="entry name" value="Amidase_CS"/>
</dbReference>
<dbReference type="PANTHER" id="PTHR46072">
    <property type="entry name" value="AMIDASE-RELATED-RELATED"/>
    <property type="match status" value="1"/>
</dbReference>
<accession>A0A0M8PCU7</accession>
<dbReference type="Gene3D" id="3.90.1300.10">
    <property type="entry name" value="Amidase signature (AS) domain"/>
    <property type="match status" value="1"/>
</dbReference>
<sequence>MDREHSWEEIAIQKRKRRDSLIPEAWQLRSTYPPGSNVLDVPRTCGILTHTELSITSDYDAVDLVQRMKEGLLSCEAVTVAFCKRAAIAQQLTNCLTEIFFDLAIERAKHLDAERKTNPSKSLGPLFGLPISLKDSFNLPGIDTTIGLTYFANKPVTETSTLAEILLELGAILYCKTNVPQSVMTVDSDNHIFGRTVNPANTKFTAGGSSGGEGALIAMRGSVLGVGTDIGGSIRMPALCCGIYGLKPCAYLLSYRRKRSPVHPGFLGHPPSVGPMATSARACRYFLEVVMKAEPWRRDGNCYRLPWQPGTEDISLRRLRVGVVASVGGFSVTPPMRRALQESSEKLSQAGHTVIPIELPDVAGLERSFKGSFALDGNEYLKELLAATGEPPVPSVKAIGILDGQPMPLKDILDINASRAYYLQLYNDLWETHNLDLIMLPPAPHTAIPHDAWQFIVYTGIWNFVDCPAMVLPVGAVDERDVLDDRSQFGELDEAYYSLYTGPEKYRGVPISVQLVAQRYNDQGLAMMAEHVDRILNGGECSSS</sequence>
<evidence type="ECO:0000256" key="2">
    <source>
        <dbReference type="ARBA" id="ARBA00009199"/>
    </source>
</evidence>
<feature type="active site" description="Acyl-ester intermediate" evidence="5">
    <location>
        <position position="233"/>
    </location>
</feature>
<evidence type="ECO:0000256" key="4">
    <source>
        <dbReference type="ARBA" id="ARBA00022801"/>
    </source>
</evidence>
<dbReference type="InterPro" id="IPR036928">
    <property type="entry name" value="AS_sf"/>
</dbReference>
<dbReference type="EC" id="3.5.1.4" evidence="3"/>
<evidence type="ECO:0000256" key="3">
    <source>
        <dbReference type="ARBA" id="ARBA00012922"/>
    </source>
</evidence>
<keyword evidence="8" id="KW-1185">Reference proteome</keyword>
<dbReference type="SUPFAM" id="SSF75304">
    <property type="entry name" value="Amidase signature (AS) enzymes"/>
    <property type="match status" value="1"/>
</dbReference>
<proteinExistence type="inferred from homology"/>
<feature type="active site" description="Charge relay system" evidence="5">
    <location>
        <position position="134"/>
    </location>
</feature>
<feature type="domain" description="Amidase" evidence="6">
    <location>
        <begin position="78"/>
        <end position="525"/>
    </location>
</feature>
<organism evidence="7 8">
    <name type="scientific">Penicillium nordicum</name>
    <dbReference type="NCBI Taxonomy" id="229535"/>
    <lineage>
        <taxon>Eukaryota</taxon>
        <taxon>Fungi</taxon>
        <taxon>Dikarya</taxon>
        <taxon>Ascomycota</taxon>
        <taxon>Pezizomycotina</taxon>
        <taxon>Eurotiomycetes</taxon>
        <taxon>Eurotiomycetidae</taxon>
        <taxon>Eurotiales</taxon>
        <taxon>Aspergillaceae</taxon>
        <taxon>Penicillium</taxon>
    </lineage>
</organism>
<comment type="similarity">
    <text evidence="2">Belongs to the amidase family.</text>
</comment>
<dbReference type="InterPro" id="IPR023631">
    <property type="entry name" value="Amidase_dom"/>
</dbReference>
<dbReference type="Pfam" id="PF01425">
    <property type="entry name" value="Amidase"/>
    <property type="match status" value="1"/>
</dbReference>
<dbReference type="PROSITE" id="PS00571">
    <property type="entry name" value="AMIDASES"/>
    <property type="match status" value="1"/>
</dbReference>
<dbReference type="OrthoDB" id="6428749at2759"/>
<name>A0A0M8PCU7_9EURO</name>
<evidence type="ECO:0000313" key="7">
    <source>
        <dbReference type="EMBL" id="KOS45511.1"/>
    </source>
</evidence>
<gene>
    <name evidence="7" type="ORF">ACN38_g3495</name>
</gene>
<dbReference type="EMBL" id="LHQQ01000042">
    <property type="protein sequence ID" value="KOS45511.1"/>
    <property type="molecule type" value="Genomic_DNA"/>
</dbReference>
<dbReference type="AlphaFoldDB" id="A0A0M8PCU7"/>
<comment type="caution">
    <text evidence="7">The sequence shown here is derived from an EMBL/GenBank/DDBJ whole genome shotgun (WGS) entry which is preliminary data.</text>
</comment>
<dbReference type="PANTHER" id="PTHR46072:SF3">
    <property type="entry name" value="AMIDASE"/>
    <property type="match status" value="1"/>
</dbReference>
<evidence type="ECO:0000259" key="6">
    <source>
        <dbReference type="Pfam" id="PF01425"/>
    </source>
</evidence>
<dbReference type="PIRSF" id="PIRSF001221">
    <property type="entry name" value="Amidase_fungi"/>
    <property type="match status" value="1"/>
</dbReference>
<dbReference type="GO" id="GO:0004040">
    <property type="term" value="F:amidase activity"/>
    <property type="evidence" value="ECO:0007669"/>
    <property type="project" value="UniProtKB-EC"/>
</dbReference>
<comment type="catalytic activity">
    <reaction evidence="1">
        <text>a monocarboxylic acid amide + H2O = a monocarboxylate + NH4(+)</text>
        <dbReference type="Rhea" id="RHEA:12020"/>
        <dbReference type="ChEBI" id="CHEBI:15377"/>
        <dbReference type="ChEBI" id="CHEBI:28938"/>
        <dbReference type="ChEBI" id="CHEBI:35757"/>
        <dbReference type="ChEBI" id="CHEBI:83628"/>
        <dbReference type="EC" id="3.5.1.4"/>
    </reaction>
</comment>
<evidence type="ECO:0000256" key="1">
    <source>
        <dbReference type="ARBA" id="ARBA00001311"/>
    </source>
</evidence>
<dbReference type="Proteomes" id="UP000037696">
    <property type="component" value="Unassembled WGS sequence"/>
</dbReference>
<reference evidence="7 8" key="1">
    <citation type="submission" date="2015-08" db="EMBL/GenBank/DDBJ databases">
        <title>Genome sequencing of Penicillium nordicum.</title>
        <authorList>
            <person name="Nguyen H.D."/>
            <person name="Seifert K.A."/>
        </authorList>
    </citation>
    <scope>NUCLEOTIDE SEQUENCE [LARGE SCALE GENOMIC DNA]</scope>
    <source>
        <strain evidence="7 8">DAOMC 185683</strain>
    </source>
</reference>
<feature type="active site" description="Charge relay system" evidence="5">
    <location>
        <position position="209"/>
    </location>
</feature>
<evidence type="ECO:0000256" key="5">
    <source>
        <dbReference type="PIRSR" id="PIRSR001221-1"/>
    </source>
</evidence>
<protein>
    <recommendedName>
        <fullName evidence="3">amidase</fullName>
        <ecNumber evidence="3">3.5.1.4</ecNumber>
    </recommendedName>
</protein>
<keyword evidence="4" id="KW-0378">Hydrolase</keyword>
<dbReference type="STRING" id="229535.A0A0M8PCU7"/>
<evidence type="ECO:0000313" key="8">
    <source>
        <dbReference type="Proteomes" id="UP000037696"/>
    </source>
</evidence>